<feature type="non-terminal residue" evidence="1">
    <location>
        <position position="158"/>
    </location>
</feature>
<dbReference type="RefSeq" id="XP_014150364.1">
    <property type="nucleotide sequence ID" value="XM_014294889.1"/>
</dbReference>
<protein>
    <submittedName>
        <fullName evidence="1">Uncharacterized protein</fullName>
    </submittedName>
</protein>
<keyword evidence="2" id="KW-1185">Reference proteome</keyword>
<evidence type="ECO:0000313" key="1">
    <source>
        <dbReference type="EMBL" id="KNC76462.1"/>
    </source>
</evidence>
<dbReference type="Proteomes" id="UP000054560">
    <property type="component" value="Unassembled WGS sequence"/>
</dbReference>
<dbReference type="EMBL" id="KQ243095">
    <property type="protein sequence ID" value="KNC76462.1"/>
    <property type="molecule type" value="Genomic_DNA"/>
</dbReference>
<dbReference type="OrthoDB" id="10684302at2759"/>
<gene>
    <name evidence="1" type="ORF">SARC_11037</name>
</gene>
<reference evidence="1 2" key="1">
    <citation type="submission" date="2011-02" db="EMBL/GenBank/DDBJ databases">
        <title>The Genome Sequence of Sphaeroforma arctica JP610.</title>
        <authorList>
            <consortium name="The Broad Institute Genome Sequencing Platform"/>
            <person name="Russ C."/>
            <person name="Cuomo C."/>
            <person name="Young S.K."/>
            <person name="Zeng Q."/>
            <person name="Gargeya S."/>
            <person name="Alvarado L."/>
            <person name="Berlin A."/>
            <person name="Chapman S.B."/>
            <person name="Chen Z."/>
            <person name="Freedman E."/>
            <person name="Gellesch M."/>
            <person name="Goldberg J."/>
            <person name="Griggs A."/>
            <person name="Gujja S."/>
            <person name="Heilman E."/>
            <person name="Heiman D."/>
            <person name="Howarth C."/>
            <person name="Mehta T."/>
            <person name="Neiman D."/>
            <person name="Pearson M."/>
            <person name="Roberts A."/>
            <person name="Saif S."/>
            <person name="Shea T."/>
            <person name="Shenoy N."/>
            <person name="Sisk P."/>
            <person name="Stolte C."/>
            <person name="Sykes S."/>
            <person name="White J."/>
            <person name="Yandava C."/>
            <person name="Burger G."/>
            <person name="Gray M.W."/>
            <person name="Holland P.W.H."/>
            <person name="King N."/>
            <person name="Lang F.B.F."/>
            <person name="Roger A.J."/>
            <person name="Ruiz-Trillo I."/>
            <person name="Haas B."/>
            <person name="Nusbaum C."/>
            <person name="Birren B."/>
        </authorList>
    </citation>
    <scope>NUCLEOTIDE SEQUENCE [LARGE SCALE GENOMIC DNA]</scope>
    <source>
        <strain evidence="1 2">JP610</strain>
    </source>
</reference>
<dbReference type="AlphaFoldDB" id="A0A0L0FI46"/>
<accession>A0A0L0FI46</accession>
<dbReference type="GeneID" id="25911541"/>
<evidence type="ECO:0000313" key="2">
    <source>
        <dbReference type="Proteomes" id="UP000054560"/>
    </source>
</evidence>
<sequence length="158" mass="17736">MAPTECPLCFKSFPRETVEHHAYTCNGPEDIQVTSIPNVVYDITAKNADGNDGAMRDYVYCASEVDIHPSGNSQDHIPGELSLYKIEQALHLQWQPVEPECFGDDFDDEDISDLTQSNVWQSIQQRDAQAYSLDMAVLELQSIRKNIPTIGFSNVVLQ</sequence>
<organism evidence="1 2">
    <name type="scientific">Sphaeroforma arctica JP610</name>
    <dbReference type="NCBI Taxonomy" id="667725"/>
    <lineage>
        <taxon>Eukaryota</taxon>
        <taxon>Ichthyosporea</taxon>
        <taxon>Ichthyophonida</taxon>
        <taxon>Sphaeroforma</taxon>
    </lineage>
</organism>
<proteinExistence type="predicted"/>
<name>A0A0L0FI46_9EUKA</name>